<dbReference type="PANTHER" id="PTHR44757">
    <property type="entry name" value="DIGUANYLATE CYCLASE DGCP"/>
    <property type="match status" value="1"/>
</dbReference>
<evidence type="ECO:0000256" key="1">
    <source>
        <dbReference type="ARBA" id="ARBA00004370"/>
    </source>
</evidence>
<evidence type="ECO:0000259" key="7">
    <source>
        <dbReference type="PROSITE" id="PS50113"/>
    </source>
</evidence>
<dbReference type="SUPFAM" id="SSF55785">
    <property type="entry name" value="PYP-like sensor domain (PAS domain)"/>
    <property type="match status" value="1"/>
</dbReference>
<keyword evidence="2 5" id="KW-0812">Transmembrane</keyword>
<dbReference type="CDD" id="cd00130">
    <property type="entry name" value="PAS"/>
    <property type="match status" value="1"/>
</dbReference>
<dbReference type="Gene3D" id="3.30.70.270">
    <property type="match status" value="1"/>
</dbReference>
<dbReference type="InterPro" id="IPR052155">
    <property type="entry name" value="Biofilm_reg_signaling"/>
</dbReference>
<dbReference type="SMART" id="SM01079">
    <property type="entry name" value="CHASE"/>
    <property type="match status" value="1"/>
</dbReference>
<dbReference type="SUPFAM" id="SSF55073">
    <property type="entry name" value="Nucleotide cyclase"/>
    <property type="match status" value="1"/>
</dbReference>
<dbReference type="SMART" id="SM00086">
    <property type="entry name" value="PAC"/>
    <property type="match status" value="1"/>
</dbReference>
<dbReference type="InterPro" id="IPR006189">
    <property type="entry name" value="CHASE_dom"/>
</dbReference>
<keyword evidence="4 5" id="KW-0472">Membrane</keyword>
<dbReference type="InterPro" id="IPR035965">
    <property type="entry name" value="PAS-like_dom_sf"/>
</dbReference>
<dbReference type="InterPro" id="IPR000160">
    <property type="entry name" value="GGDEF_dom"/>
</dbReference>
<dbReference type="PROSITE" id="PS50839">
    <property type="entry name" value="CHASE"/>
    <property type="match status" value="1"/>
</dbReference>
<evidence type="ECO:0000259" key="9">
    <source>
        <dbReference type="PROSITE" id="PS50883"/>
    </source>
</evidence>
<organism evidence="11 12">
    <name type="scientific">Pseudoduganella flava</name>
    <dbReference type="NCBI Taxonomy" id="871742"/>
    <lineage>
        <taxon>Bacteria</taxon>
        <taxon>Pseudomonadati</taxon>
        <taxon>Pseudomonadota</taxon>
        <taxon>Betaproteobacteria</taxon>
        <taxon>Burkholderiales</taxon>
        <taxon>Oxalobacteraceae</taxon>
        <taxon>Telluria group</taxon>
        <taxon>Pseudoduganella</taxon>
    </lineage>
</organism>
<dbReference type="CDD" id="cd01948">
    <property type="entry name" value="EAL"/>
    <property type="match status" value="1"/>
</dbReference>
<dbReference type="NCBIfam" id="TIGR00254">
    <property type="entry name" value="GGDEF"/>
    <property type="match status" value="1"/>
</dbReference>
<sequence>MRSPCPCSCAAMILPGMEYKPPRGRDGAHKSSGNEAFSQSDPCYPWDSSNLYLAIVAPITDRHVLKQPKDATQRTLPGLLPLALLALLSGLGLTGLLFAGVARLEQDRIVLTFTQRAHVRVFALAEGINNVLDSLRGVNQLFASAPEVTRDQFRRFVTPVTERYPFIVGISYLRFIDHAERPAFEARLRQVLPGAQVTELRDGHPVPAARRPRYRVIDYVEPFDVNHAALGLDTMLTGDEVTRQRAYDTGVPAAGRLLPLAQMPAGRRGLVVSMPVYRFGARLASVADRRAALVGETSAALDPGAMVSHVFLSSGLHHVHALARQVQGVGLHVYADRVKQQDNLVYYAPPPDRDQPAVLPPLSWLYPDPPGPLDIPVDVAGRTWHVVASMGGKVSLADHLASLSTLALGIVMTLLGTAWVHTLATRNRVIRRHVEERTAQLAAANRSLLLRERAIESSANTIMIVEAKAGNPIVYVNPAFEKDTGYTRDEVLGKSPRLLYRDDLDQPGAAAIRAAVREQREGHAVLRNYRKDGTLFWVETYVSPVRDERGIVTHFVALHYDITAMKAYETELHHQSTHDALTGLPNRLLLHERLHHAIGSAMHDGHALWVVSLDLDRFKFTNSRVGHRGGDRLLQVVAERLQSTLRPGDTLARLGGDEFALMLLPYEGARQPQAAQVQRVLGALAAPLMLDDKEQFISGSAGVAVCPDDGTDPTVLMERADIAMFRAKEMGGNNYQFYTRAMRERLGERVQLETEMRRALERREFVLYYQPQVDIASGRIVAMEALIRWQHPEMGMVAPSRFIPLAEETGMILQLGAWVLESACRQLVAWQREGREYLRVAVNVSARQMAEQDFVESVARVLADTGLQPAALELELTESAVMNDVEHAIAVMHELKSLGVKLAIDDFGTGYSSLAHLKRFAVDVLKIDQAFVRDLTVDPDDAAIVTTIIALAANLNLQVISEGVETLDQLSFLREHGCSQMQGYYFSRPVPATAIATVLDENEAQLAAGSAAPLGVAT</sequence>
<dbReference type="InterPro" id="IPR035919">
    <property type="entry name" value="EAL_sf"/>
</dbReference>
<accession>A0ABX6FU17</accession>
<dbReference type="Pfam" id="PF13426">
    <property type="entry name" value="PAS_9"/>
    <property type="match status" value="1"/>
</dbReference>
<dbReference type="PROSITE" id="PS50887">
    <property type="entry name" value="GGDEF"/>
    <property type="match status" value="1"/>
</dbReference>
<dbReference type="PROSITE" id="PS50112">
    <property type="entry name" value="PAS"/>
    <property type="match status" value="1"/>
</dbReference>
<dbReference type="NCBIfam" id="TIGR00229">
    <property type="entry name" value="sensory_box"/>
    <property type="match status" value="1"/>
</dbReference>
<dbReference type="InterPro" id="IPR043128">
    <property type="entry name" value="Rev_trsase/Diguanyl_cyclase"/>
</dbReference>
<evidence type="ECO:0000259" key="10">
    <source>
        <dbReference type="PROSITE" id="PS50887"/>
    </source>
</evidence>
<dbReference type="Pfam" id="PF00990">
    <property type="entry name" value="GGDEF"/>
    <property type="match status" value="1"/>
</dbReference>
<dbReference type="InterPro" id="IPR001633">
    <property type="entry name" value="EAL_dom"/>
</dbReference>
<feature type="domain" description="EAL" evidence="9">
    <location>
        <begin position="749"/>
        <end position="1003"/>
    </location>
</feature>
<evidence type="ECO:0000256" key="2">
    <source>
        <dbReference type="ARBA" id="ARBA00022692"/>
    </source>
</evidence>
<dbReference type="Pfam" id="PF03924">
    <property type="entry name" value="CHASE"/>
    <property type="match status" value="1"/>
</dbReference>
<dbReference type="PROSITE" id="PS50113">
    <property type="entry name" value="PAC"/>
    <property type="match status" value="1"/>
</dbReference>
<dbReference type="Gene3D" id="3.30.450.20">
    <property type="entry name" value="PAS domain"/>
    <property type="match status" value="1"/>
</dbReference>
<evidence type="ECO:0000256" key="5">
    <source>
        <dbReference type="SAM" id="Phobius"/>
    </source>
</evidence>
<dbReference type="SMART" id="SM00052">
    <property type="entry name" value="EAL"/>
    <property type="match status" value="1"/>
</dbReference>
<dbReference type="Gene3D" id="3.20.20.450">
    <property type="entry name" value="EAL domain"/>
    <property type="match status" value="1"/>
</dbReference>
<evidence type="ECO:0000259" key="8">
    <source>
        <dbReference type="PROSITE" id="PS50839"/>
    </source>
</evidence>
<keyword evidence="12" id="KW-1185">Reference proteome</keyword>
<dbReference type="EMBL" id="CP046904">
    <property type="protein sequence ID" value="QGZ41000.1"/>
    <property type="molecule type" value="Genomic_DNA"/>
</dbReference>
<feature type="domain" description="PAS" evidence="6">
    <location>
        <begin position="452"/>
        <end position="519"/>
    </location>
</feature>
<evidence type="ECO:0000256" key="3">
    <source>
        <dbReference type="ARBA" id="ARBA00022989"/>
    </source>
</evidence>
<evidence type="ECO:0000313" key="12">
    <source>
        <dbReference type="Proteomes" id="UP000437862"/>
    </source>
</evidence>
<dbReference type="Gene3D" id="3.30.450.350">
    <property type="entry name" value="CHASE domain"/>
    <property type="match status" value="1"/>
</dbReference>
<name>A0ABX6FU17_9BURK</name>
<proteinExistence type="predicted"/>
<keyword evidence="3 5" id="KW-1133">Transmembrane helix</keyword>
<dbReference type="InterPro" id="IPR000014">
    <property type="entry name" value="PAS"/>
</dbReference>
<dbReference type="SMART" id="SM00267">
    <property type="entry name" value="GGDEF"/>
    <property type="match status" value="1"/>
</dbReference>
<dbReference type="InterPro" id="IPR000700">
    <property type="entry name" value="PAS-assoc_C"/>
</dbReference>
<reference evidence="11 12" key="1">
    <citation type="submission" date="2019-12" db="EMBL/GenBank/DDBJ databases">
        <title>Draft Genome Sequences of Six Type Strains of the Genus Massilia.</title>
        <authorList>
            <person name="Miess H."/>
            <person name="Frediansyah A."/>
            <person name="Goeker M."/>
            <person name="Gross H."/>
        </authorList>
    </citation>
    <scope>NUCLEOTIDE SEQUENCE [LARGE SCALE GENOMIC DNA]</scope>
    <source>
        <strain evidence="11 12">DSM 26639</strain>
    </source>
</reference>
<dbReference type="PROSITE" id="PS50883">
    <property type="entry name" value="EAL"/>
    <property type="match status" value="1"/>
</dbReference>
<dbReference type="CDD" id="cd01949">
    <property type="entry name" value="GGDEF"/>
    <property type="match status" value="1"/>
</dbReference>
<evidence type="ECO:0000313" key="11">
    <source>
        <dbReference type="EMBL" id="QGZ41000.1"/>
    </source>
</evidence>
<dbReference type="InterPro" id="IPR042240">
    <property type="entry name" value="CHASE_sf"/>
</dbReference>
<feature type="transmembrane region" description="Helical" evidence="5">
    <location>
        <begin position="79"/>
        <end position="101"/>
    </location>
</feature>
<dbReference type="PANTHER" id="PTHR44757:SF2">
    <property type="entry name" value="BIOFILM ARCHITECTURE MAINTENANCE PROTEIN MBAA"/>
    <property type="match status" value="1"/>
</dbReference>
<dbReference type="SUPFAM" id="SSF141868">
    <property type="entry name" value="EAL domain-like"/>
    <property type="match status" value="1"/>
</dbReference>
<evidence type="ECO:0000259" key="6">
    <source>
        <dbReference type="PROSITE" id="PS50112"/>
    </source>
</evidence>
<dbReference type="Pfam" id="PF00563">
    <property type="entry name" value="EAL"/>
    <property type="match status" value="1"/>
</dbReference>
<dbReference type="InterPro" id="IPR001610">
    <property type="entry name" value="PAC"/>
</dbReference>
<evidence type="ECO:0000256" key="4">
    <source>
        <dbReference type="ARBA" id="ARBA00023136"/>
    </source>
</evidence>
<feature type="domain" description="GGDEF" evidence="10">
    <location>
        <begin position="606"/>
        <end position="740"/>
    </location>
</feature>
<feature type="domain" description="CHASE" evidence="8">
    <location>
        <begin position="144"/>
        <end position="334"/>
    </location>
</feature>
<dbReference type="Proteomes" id="UP000437862">
    <property type="component" value="Chromosome"/>
</dbReference>
<comment type="subcellular location">
    <subcellularLocation>
        <location evidence="1">Membrane</location>
    </subcellularLocation>
</comment>
<dbReference type="InterPro" id="IPR029787">
    <property type="entry name" value="Nucleotide_cyclase"/>
</dbReference>
<feature type="domain" description="PAC" evidence="7">
    <location>
        <begin position="520"/>
        <end position="574"/>
    </location>
</feature>
<protein>
    <submittedName>
        <fullName evidence="11">EAL domain-containing protein</fullName>
    </submittedName>
</protein>
<gene>
    <name evidence="11" type="ORF">GO485_19265</name>
</gene>